<dbReference type="PANTHER" id="PTHR41771:SF1">
    <property type="entry name" value="MEMBRANE PROTEIN"/>
    <property type="match status" value="1"/>
</dbReference>
<feature type="transmembrane region" description="Helical" evidence="2">
    <location>
        <begin position="224"/>
        <end position="242"/>
    </location>
</feature>
<keyword evidence="2" id="KW-0472">Membrane</keyword>
<accession>A0A7G6YFQ4</accession>
<dbReference type="EMBL" id="CP043641">
    <property type="protein sequence ID" value="QNE37319.1"/>
    <property type="molecule type" value="Genomic_DNA"/>
</dbReference>
<feature type="region of interest" description="Disordered" evidence="1">
    <location>
        <begin position="1"/>
        <end position="52"/>
    </location>
</feature>
<name>A0A7G6YFQ4_9MICO</name>
<dbReference type="PANTHER" id="PTHR41771">
    <property type="entry name" value="MEMBRANE PROTEIN-RELATED"/>
    <property type="match status" value="1"/>
</dbReference>
<dbReference type="AlphaFoldDB" id="A0A7G6YFQ4"/>
<evidence type="ECO:0000313" key="4">
    <source>
        <dbReference type="Proteomes" id="UP000515511"/>
    </source>
</evidence>
<evidence type="ECO:0000256" key="2">
    <source>
        <dbReference type="SAM" id="Phobius"/>
    </source>
</evidence>
<feature type="transmembrane region" description="Helical" evidence="2">
    <location>
        <begin position="248"/>
        <end position="266"/>
    </location>
</feature>
<reference evidence="4" key="1">
    <citation type="submission" date="2019-09" db="EMBL/GenBank/DDBJ databases">
        <title>Antimicrobial potential of Antarctic Bacteria.</title>
        <authorList>
            <person name="Benaud N."/>
            <person name="Edwards R.J."/>
            <person name="Ferrari B.C."/>
        </authorList>
    </citation>
    <scope>NUCLEOTIDE SEQUENCE [LARGE SCALE GENOMIC DNA]</scope>
    <source>
        <strain evidence="4">INR9</strain>
    </source>
</reference>
<gene>
    <name evidence="3" type="ORF">F1C12_20835</name>
</gene>
<feature type="transmembrane region" description="Helical" evidence="2">
    <location>
        <begin position="419"/>
        <end position="440"/>
    </location>
</feature>
<keyword evidence="2" id="KW-0812">Transmembrane</keyword>
<proteinExistence type="predicted"/>
<feature type="transmembrane region" description="Helical" evidence="2">
    <location>
        <begin position="200"/>
        <end position="217"/>
    </location>
</feature>
<dbReference type="Pfam" id="PF07907">
    <property type="entry name" value="YibE_F"/>
    <property type="match status" value="1"/>
</dbReference>
<sequence>MLRPPFGQSPPTVRLTGPRSPPPATVAGRPPIGDRMAHAHAHSHAPTGRTPKAGRTLRAVVAGILIAAALATVAGLALLWPDHAKVVTASSKIEFAPKGTTFPTGRIVALQQDCPGYFSSTATAAPGDTRACQLAKVQLLQGPHEGRTVTIPLLWPYATAGLHVGDQLELVLPPQSTANAAQGSGTEGITVNGVIRDQSLWAWAIVFAIVVVAVGLLRGFMALLSLGFAGFMLVTFVLPALVSGRPGLAVGVVGGSAIMFVVLYLAHGPSVRTSVALLGTLFGIALTAGIAQLAVTTTHLTGVTGDVGGMLAGTTQIDFRGVLTCAIVIAGLGVLNDVTVTQASAVWELRAASPTLTRRQLFGRAMRIGRDHIASTIYTIAFAYAGAAMVVLIVLYLYDRSTLSLLSQEDLAAEVVRTLCSGIGLVLAVPVTTAIAAALVPAEVVGAEESRLLDALKLRWYSFIPRAAPVEEPSRPY</sequence>
<organism evidence="3 4">
    <name type="scientific">Leifsonia shinshuensis</name>
    <dbReference type="NCBI Taxonomy" id="150026"/>
    <lineage>
        <taxon>Bacteria</taxon>
        <taxon>Bacillati</taxon>
        <taxon>Actinomycetota</taxon>
        <taxon>Actinomycetes</taxon>
        <taxon>Micrococcales</taxon>
        <taxon>Microbacteriaceae</taxon>
        <taxon>Leifsonia</taxon>
    </lineage>
</organism>
<feature type="transmembrane region" description="Helical" evidence="2">
    <location>
        <begin position="59"/>
        <end position="80"/>
    </location>
</feature>
<protein>
    <submittedName>
        <fullName evidence="3">YibE/F family protein</fullName>
    </submittedName>
</protein>
<feature type="transmembrane region" description="Helical" evidence="2">
    <location>
        <begin position="275"/>
        <end position="295"/>
    </location>
</feature>
<dbReference type="KEGG" id="lse:F1C12_20835"/>
<keyword evidence="2" id="KW-1133">Transmembrane helix</keyword>
<evidence type="ECO:0000313" key="3">
    <source>
        <dbReference type="EMBL" id="QNE37319.1"/>
    </source>
</evidence>
<evidence type="ECO:0000256" key="1">
    <source>
        <dbReference type="SAM" id="MobiDB-lite"/>
    </source>
</evidence>
<dbReference type="Proteomes" id="UP000515511">
    <property type="component" value="Chromosome"/>
</dbReference>
<dbReference type="InterPro" id="IPR012507">
    <property type="entry name" value="YibE_F"/>
</dbReference>
<feature type="transmembrane region" description="Helical" evidence="2">
    <location>
        <begin position="376"/>
        <end position="398"/>
    </location>
</feature>